<gene>
    <name evidence="2" type="ORF">NDN08_004059</name>
</gene>
<sequence>MLRGITLVVLSLTLLGCVECCVVRCDLKTCDLVPAFTRFASGIFNADLVDKNGTALGGIELSVVEKADRNCFRAVFTTVENVGLAQLRVGIFSSADESPPTGRDRFTRRRDFRFPRTTGVSGTEITTLRKGRIDICPEDISVEESKSCCGESLFDLYAYAVVVVNGTRVRAYMKRLEGSTVPCRVPDPKKPFREVCTLEVTCSNNCNTDECSLGEDCVLLDEFSEANCGADSVFRAANR</sequence>
<keyword evidence="1" id="KW-0732">Signal</keyword>
<proteinExistence type="predicted"/>
<evidence type="ECO:0000256" key="1">
    <source>
        <dbReference type="SAM" id="SignalP"/>
    </source>
</evidence>
<accession>A0AAV8UIK9</accession>
<dbReference type="EMBL" id="JAMWBK010000010">
    <property type="protein sequence ID" value="KAJ8901854.1"/>
    <property type="molecule type" value="Genomic_DNA"/>
</dbReference>
<organism evidence="2 3">
    <name type="scientific">Rhodosorus marinus</name>
    <dbReference type="NCBI Taxonomy" id="101924"/>
    <lineage>
        <taxon>Eukaryota</taxon>
        <taxon>Rhodophyta</taxon>
        <taxon>Stylonematophyceae</taxon>
        <taxon>Stylonematales</taxon>
        <taxon>Stylonemataceae</taxon>
        <taxon>Rhodosorus</taxon>
    </lineage>
</organism>
<evidence type="ECO:0000313" key="3">
    <source>
        <dbReference type="Proteomes" id="UP001157974"/>
    </source>
</evidence>
<reference evidence="2 3" key="1">
    <citation type="journal article" date="2023" name="Nat. Commun.">
        <title>Origin of minicircular mitochondrial genomes in red algae.</title>
        <authorList>
            <person name="Lee Y."/>
            <person name="Cho C.H."/>
            <person name="Lee Y.M."/>
            <person name="Park S.I."/>
            <person name="Yang J.H."/>
            <person name="West J.A."/>
            <person name="Bhattacharya D."/>
            <person name="Yoon H.S."/>
        </authorList>
    </citation>
    <scope>NUCLEOTIDE SEQUENCE [LARGE SCALE GENOMIC DNA]</scope>
    <source>
        <strain evidence="2 3">CCMP1338</strain>
        <tissue evidence="2">Whole cell</tissue>
    </source>
</reference>
<name>A0AAV8UIK9_9RHOD</name>
<feature type="chain" id="PRO_5043888632" evidence="1">
    <location>
        <begin position="21"/>
        <end position="239"/>
    </location>
</feature>
<keyword evidence="3" id="KW-1185">Reference proteome</keyword>
<comment type="caution">
    <text evidence="2">The sequence shown here is derived from an EMBL/GenBank/DDBJ whole genome shotgun (WGS) entry which is preliminary data.</text>
</comment>
<evidence type="ECO:0000313" key="2">
    <source>
        <dbReference type="EMBL" id="KAJ8901854.1"/>
    </source>
</evidence>
<dbReference type="PROSITE" id="PS51257">
    <property type="entry name" value="PROKAR_LIPOPROTEIN"/>
    <property type="match status" value="1"/>
</dbReference>
<feature type="signal peptide" evidence="1">
    <location>
        <begin position="1"/>
        <end position="20"/>
    </location>
</feature>
<dbReference type="Proteomes" id="UP001157974">
    <property type="component" value="Unassembled WGS sequence"/>
</dbReference>
<protein>
    <submittedName>
        <fullName evidence="2">Uncharacterized protein</fullName>
    </submittedName>
</protein>
<dbReference type="AlphaFoldDB" id="A0AAV8UIK9"/>